<evidence type="ECO:0000313" key="4">
    <source>
        <dbReference type="Proteomes" id="UP000823749"/>
    </source>
</evidence>
<gene>
    <name evidence="3" type="ORF">RHGRI_030945</name>
</gene>
<accession>A0AAV6I6R3</accession>
<dbReference type="AlphaFoldDB" id="A0AAV6I6R3"/>
<dbReference type="Proteomes" id="UP000823749">
    <property type="component" value="Chromosome 11"/>
</dbReference>
<feature type="region of interest" description="Disordered" evidence="1">
    <location>
        <begin position="115"/>
        <end position="139"/>
    </location>
</feature>
<reference evidence="3" key="1">
    <citation type="submission" date="2020-08" db="EMBL/GenBank/DDBJ databases">
        <title>Plant Genome Project.</title>
        <authorList>
            <person name="Zhang R.-G."/>
        </authorList>
    </citation>
    <scope>NUCLEOTIDE SEQUENCE</scope>
    <source>
        <strain evidence="3">WSP0</strain>
        <tissue evidence="3">Leaf</tissue>
    </source>
</reference>
<comment type="caution">
    <text evidence="3">The sequence shown here is derived from an EMBL/GenBank/DDBJ whole genome shotgun (WGS) entry which is preliminary data.</text>
</comment>
<name>A0AAV6I6R3_9ERIC</name>
<dbReference type="EMBL" id="JACTNZ010000011">
    <property type="protein sequence ID" value="KAG5524122.1"/>
    <property type="molecule type" value="Genomic_DNA"/>
</dbReference>
<dbReference type="InterPro" id="IPR001878">
    <property type="entry name" value="Znf_CCHC"/>
</dbReference>
<organism evidence="3 4">
    <name type="scientific">Rhododendron griersonianum</name>
    <dbReference type="NCBI Taxonomy" id="479676"/>
    <lineage>
        <taxon>Eukaryota</taxon>
        <taxon>Viridiplantae</taxon>
        <taxon>Streptophyta</taxon>
        <taxon>Embryophyta</taxon>
        <taxon>Tracheophyta</taxon>
        <taxon>Spermatophyta</taxon>
        <taxon>Magnoliopsida</taxon>
        <taxon>eudicotyledons</taxon>
        <taxon>Gunneridae</taxon>
        <taxon>Pentapetalae</taxon>
        <taxon>asterids</taxon>
        <taxon>Ericales</taxon>
        <taxon>Ericaceae</taxon>
        <taxon>Ericoideae</taxon>
        <taxon>Rhodoreae</taxon>
        <taxon>Rhododendron</taxon>
    </lineage>
</organism>
<protein>
    <recommendedName>
        <fullName evidence="2">CCHC-type domain-containing protein</fullName>
    </recommendedName>
</protein>
<feature type="domain" description="CCHC-type" evidence="2">
    <location>
        <begin position="51"/>
        <end position="67"/>
    </location>
</feature>
<evidence type="ECO:0000313" key="3">
    <source>
        <dbReference type="EMBL" id="KAG5524122.1"/>
    </source>
</evidence>
<evidence type="ECO:0000256" key="1">
    <source>
        <dbReference type="SAM" id="MobiDB-lite"/>
    </source>
</evidence>
<feature type="domain" description="CCHC-type" evidence="2">
    <location>
        <begin position="293"/>
        <end position="309"/>
    </location>
</feature>
<feature type="compositionally biased region" description="Acidic residues" evidence="1">
    <location>
        <begin position="122"/>
        <end position="139"/>
    </location>
</feature>
<evidence type="ECO:0000259" key="2">
    <source>
        <dbReference type="SMART" id="SM00343"/>
    </source>
</evidence>
<proteinExistence type="predicted"/>
<dbReference type="GO" id="GO:0003676">
    <property type="term" value="F:nucleic acid binding"/>
    <property type="evidence" value="ECO:0007669"/>
    <property type="project" value="InterPro"/>
</dbReference>
<dbReference type="GO" id="GO:0008270">
    <property type="term" value="F:zinc ion binding"/>
    <property type="evidence" value="ECO:0007669"/>
    <property type="project" value="InterPro"/>
</dbReference>
<keyword evidence="4" id="KW-1185">Reference proteome</keyword>
<dbReference type="SMART" id="SM00343">
    <property type="entry name" value="ZnF_C2HC"/>
    <property type="match status" value="2"/>
</dbReference>
<sequence>MDLFFQSFKKFFKKKAIKNNSKIRKDNEIDKKDFSSGKGINGGKGSLLGPKCQECHGYGHLAHECINALKRKTNFKANITWDDSHSDSSEVEQEDKANFTSFVASLHSQTDDKSIYKFDQGSSDDSENEDGGEFDDEDDLRESYDRLYRESVRINKVNLKLIGNCQDVNVELLEMEKRLGEQQGLLMLVTEERDTLRKEAVGLREKNRALGELNSVYEGSKALDDMLNSQRSPSDKSRLGFYGASSSLQQREKVNEKKHMEGHIRPQCKKLPALHTSHTHLSHSHDCAKFVPICHFCGIKGHIRPNCFKLHRYLNSSPHYHHVNNKGNRYNCFGNGCDRNQILRHKVFSHGKMPKVVEKIGKDKIRPIWVRKSDFRPWAGLSTNSPYDIRPSGVVDLAF</sequence>